<dbReference type="SMART" id="SM00360">
    <property type="entry name" value="RRM"/>
    <property type="match status" value="1"/>
</dbReference>
<feature type="region of interest" description="Disordered" evidence="8">
    <location>
        <begin position="49"/>
        <end position="201"/>
    </location>
</feature>
<evidence type="ECO:0000313" key="11">
    <source>
        <dbReference type="Proteomes" id="UP001201163"/>
    </source>
</evidence>
<evidence type="ECO:0000259" key="9">
    <source>
        <dbReference type="PROSITE" id="PS50102"/>
    </source>
</evidence>
<proteinExistence type="inferred from homology"/>
<dbReference type="AlphaFoldDB" id="A0AAD4Q9Q0"/>
<feature type="compositionally biased region" description="Basic and acidic residues" evidence="8">
    <location>
        <begin position="189"/>
        <end position="201"/>
    </location>
</feature>
<dbReference type="GO" id="GO:0005730">
    <property type="term" value="C:nucleolus"/>
    <property type="evidence" value="ECO:0007669"/>
    <property type="project" value="UniProtKB-SubCell"/>
</dbReference>
<evidence type="ECO:0000256" key="4">
    <source>
        <dbReference type="ARBA" id="ARBA00015520"/>
    </source>
</evidence>
<evidence type="ECO:0000256" key="1">
    <source>
        <dbReference type="ARBA" id="ARBA00002475"/>
    </source>
</evidence>
<protein>
    <recommendedName>
        <fullName evidence="4">Nucleolar protein 12</fullName>
    </recommendedName>
</protein>
<dbReference type="PROSITE" id="PS50102">
    <property type="entry name" value="RRM"/>
    <property type="match status" value="1"/>
</dbReference>
<feature type="compositionally biased region" description="Basic and acidic residues" evidence="8">
    <location>
        <begin position="260"/>
        <end position="275"/>
    </location>
</feature>
<evidence type="ECO:0000256" key="7">
    <source>
        <dbReference type="PROSITE-ProRule" id="PRU00176"/>
    </source>
</evidence>
<accession>A0AAD4Q9Q0</accession>
<feature type="compositionally biased region" description="Basic residues" evidence="8">
    <location>
        <begin position="178"/>
        <end position="188"/>
    </location>
</feature>
<dbReference type="PANTHER" id="PTHR23236">
    <property type="entry name" value="EUKARYOTIC TRANSLATION INITIATION FACTOR 4B/4H"/>
    <property type="match status" value="1"/>
</dbReference>
<feature type="region of interest" description="Disordered" evidence="8">
    <location>
        <begin position="463"/>
        <end position="508"/>
    </location>
</feature>
<feature type="compositionally biased region" description="Basic and acidic residues" evidence="8">
    <location>
        <begin position="575"/>
        <end position="588"/>
    </location>
</feature>
<dbReference type="SUPFAM" id="SSF54928">
    <property type="entry name" value="RNA-binding domain, RBD"/>
    <property type="match status" value="1"/>
</dbReference>
<evidence type="ECO:0000256" key="3">
    <source>
        <dbReference type="ARBA" id="ARBA00007077"/>
    </source>
</evidence>
<reference evidence="10" key="1">
    <citation type="submission" date="2022-01" db="EMBL/GenBank/DDBJ databases">
        <title>Comparative genomics reveals a dynamic genome evolution in the ectomycorrhizal milk-cap (Lactarius) mushrooms.</title>
        <authorList>
            <consortium name="DOE Joint Genome Institute"/>
            <person name="Lebreton A."/>
            <person name="Tang N."/>
            <person name="Kuo A."/>
            <person name="LaButti K."/>
            <person name="Drula E."/>
            <person name="Barry K."/>
            <person name="Clum A."/>
            <person name="Lipzen A."/>
            <person name="Mousain D."/>
            <person name="Ng V."/>
            <person name="Wang R."/>
            <person name="Wang X."/>
            <person name="Dai Y."/>
            <person name="Henrissat B."/>
            <person name="Grigoriev I.V."/>
            <person name="Guerin-Laguette A."/>
            <person name="Yu F."/>
            <person name="Martin F.M."/>
        </authorList>
    </citation>
    <scope>NUCLEOTIDE SEQUENCE</scope>
    <source>
        <strain evidence="10">QP</strain>
    </source>
</reference>
<feature type="region of interest" description="Disordered" evidence="8">
    <location>
        <begin position="532"/>
        <end position="588"/>
    </location>
</feature>
<comment type="caution">
    <text evidence="10">The sequence shown here is derived from an EMBL/GenBank/DDBJ whole genome shotgun (WGS) entry which is preliminary data.</text>
</comment>
<name>A0AAD4Q9Q0_9AGAM</name>
<keyword evidence="5 7" id="KW-0694">RNA-binding</keyword>
<keyword evidence="6" id="KW-0539">Nucleus</keyword>
<dbReference type="PANTHER" id="PTHR23236:SF25">
    <property type="entry name" value="RNA-BINDING PROTEIN 34"/>
    <property type="match status" value="1"/>
</dbReference>
<feature type="region of interest" description="Disordered" evidence="8">
    <location>
        <begin position="248"/>
        <end position="284"/>
    </location>
</feature>
<evidence type="ECO:0000256" key="2">
    <source>
        <dbReference type="ARBA" id="ARBA00004604"/>
    </source>
</evidence>
<dbReference type="Gene3D" id="3.30.70.330">
    <property type="match status" value="1"/>
</dbReference>
<comment type="function">
    <text evidence="1">Involved in pre-25S rRNA processing.</text>
</comment>
<keyword evidence="11" id="KW-1185">Reference proteome</keyword>
<dbReference type="GO" id="GO:0000463">
    <property type="term" value="P:maturation of LSU-rRNA from tricistronic rRNA transcript (SSU-rRNA, 5.8S rRNA, LSU-rRNA)"/>
    <property type="evidence" value="ECO:0007669"/>
    <property type="project" value="TreeGrafter"/>
</dbReference>
<organism evidence="10 11">
    <name type="scientific">Lactarius akahatsu</name>
    <dbReference type="NCBI Taxonomy" id="416441"/>
    <lineage>
        <taxon>Eukaryota</taxon>
        <taxon>Fungi</taxon>
        <taxon>Dikarya</taxon>
        <taxon>Basidiomycota</taxon>
        <taxon>Agaricomycotina</taxon>
        <taxon>Agaricomycetes</taxon>
        <taxon>Russulales</taxon>
        <taxon>Russulaceae</taxon>
        <taxon>Lactarius</taxon>
    </lineage>
</organism>
<dbReference type="InterPro" id="IPR035979">
    <property type="entry name" value="RBD_domain_sf"/>
</dbReference>
<evidence type="ECO:0000256" key="6">
    <source>
        <dbReference type="ARBA" id="ARBA00023242"/>
    </source>
</evidence>
<evidence type="ECO:0000313" key="10">
    <source>
        <dbReference type="EMBL" id="KAH8989104.1"/>
    </source>
</evidence>
<feature type="domain" description="RRM" evidence="9">
    <location>
        <begin position="354"/>
        <end position="460"/>
    </location>
</feature>
<comment type="similarity">
    <text evidence="3">Belongs to the RRM RBM34 family.</text>
</comment>
<evidence type="ECO:0000256" key="8">
    <source>
        <dbReference type="SAM" id="MobiDB-lite"/>
    </source>
</evidence>
<dbReference type="GO" id="GO:0019843">
    <property type="term" value="F:rRNA binding"/>
    <property type="evidence" value="ECO:0007669"/>
    <property type="project" value="TreeGrafter"/>
</dbReference>
<dbReference type="InterPro" id="IPR000504">
    <property type="entry name" value="RRM_dom"/>
</dbReference>
<feature type="compositionally biased region" description="Polar residues" evidence="8">
    <location>
        <begin position="486"/>
        <end position="495"/>
    </location>
</feature>
<comment type="subcellular location">
    <subcellularLocation>
        <location evidence="2">Nucleus</location>
        <location evidence="2">Nucleolus</location>
    </subcellularLocation>
</comment>
<dbReference type="InterPro" id="IPR012677">
    <property type="entry name" value="Nucleotide-bd_a/b_plait_sf"/>
</dbReference>
<dbReference type="Proteomes" id="UP001201163">
    <property type="component" value="Unassembled WGS sequence"/>
</dbReference>
<feature type="compositionally biased region" description="Low complexity" evidence="8">
    <location>
        <begin position="473"/>
        <end position="484"/>
    </location>
</feature>
<feature type="compositionally biased region" description="Acidic residues" evidence="8">
    <location>
        <begin position="116"/>
        <end position="129"/>
    </location>
</feature>
<sequence>MSLSTFLLGKHQSKGVGSIDGDLDSLFRSSVSALPTILTTTSVPQNAVIKRGRDTGNGLLPGPVKRKKSAKAVDQSLLTSKPENAGPVANDSKKIKRKRQISEASTSKSKTKDVLEGSDEEEADGGLEEAYERRTRHLAKEGAPGTSKNKEGPEDTSDSEVDASQLVHETVGEGDRRAKTRPTRRRIHHDSPPNETKEQRDARTIFIGNVPVDVAKSKSAQKQFSRHILSHVPGSKIESMRFRSVAFQKPTSAAPAPRTHSLERTAEWRASKGDDVPAPPPRLTSHDKKKIAFIRHELHEEADTVAAYVLFAYGGELAPDEAARTAIVVLDNSPFMGHTLRADTLGDGVGDPKCTVFVGSLDFASHEEDLRTFFEGVVSAERGPRSAVADSGSDDEAGAEAKPKTWVTRVRIVRDKDTLLGKGIAYVQFADRECVDEILALEPGKLKFAKRKLRVERCKTLPGVLDRPSSGVTTATTASTTPPSRGTHSQSSRPTPTAVPKGNPNLGTQLAHLSKAERKAAKAVDPERVARRLAKKKARNALQVPEQGKDRVRVRKHTTEHKGVGAPARRKKSRVRSERSAEKRNTKK</sequence>
<gene>
    <name evidence="10" type="ORF">EDB92DRAFT_1869698</name>
</gene>
<dbReference type="EMBL" id="JAKELL010000039">
    <property type="protein sequence ID" value="KAH8989104.1"/>
    <property type="molecule type" value="Genomic_DNA"/>
</dbReference>
<evidence type="ECO:0000256" key="5">
    <source>
        <dbReference type="ARBA" id="ARBA00022884"/>
    </source>
</evidence>